<keyword evidence="3 13" id="KW-0813">Transport</keyword>
<dbReference type="InterPro" id="IPR012910">
    <property type="entry name" value="Plug_dom"/>
</dbReference>
<keyword evidence="4 13" id="KW-1134">Transmembrane beta strand</keyword>
<keyword evidence="8" id="KW-0406">Ion transport</keyword>
<reference evidence="18" key="1">
    <citation type="submission" date="2022-01" db="EMBL/GenBank/DDBJ databases">
        <authorList>
            <person name="Jo J.-H."/>
            <person name="Im W.-T."/>
        </authorList>
    </citation>
    <scope>NUCLEOTIDE SEQUENCE</scope>
    <source>
        <strain evidence="18">XY25</strain>
    </source>
</reference>
<feature type="domain" description="TonB-dependent receptor plug" evidence="17">
    <location>
        <begin position="45"/>
        <end position="154"/>
    </location>
</feature>
<evidence type="ECO:0000256" key="5">
    <source>
        <dbReference type="ARBA" id="ARBA00022496"/>
    </source>
</evidence>
<comment type="subcellular location">
    <subcellularLocation>
        <location evidence="1 13">Cell outer membrane</location>
        <topology evidence="1 13">Multi-pass membrane protein</topology>
    </subcellularLocation>
</comment>
<evidence type="ECO:0000256" key="3">
    <source>
        <dbReference type="ARBA" id="ARBA00022448"/>
    </source>
</evidence>
<evidence type="ECO:0000313" key="19">
    <source>
        <dbReference type="Proteomes" id="UP001165384"/>
    </source>
</evidence>
<dbReference type="EMBL" id="JAKLTN010000001">
    <property type="protein sequence ID" value="MCG2575550.1"/>
    <property type="molecule type" value="Genomic_DNA"/>
</dbReference>
<dbReference type="InterPro" id="IPR037066">
    <property type="entry name" value="Plug_dom_sf"/>
</dbReference>
<feature type="signal peptide" evidence="15">
    <location>
        <begin position="1"/>
        <end position="21"/>
    </location>
</feature>
<evidence type="ECO:0000256" key="10">
    <source>
        <dbReference type="ARBA" id="ARBA00023136"/>
    </source>
</evidence>
<accession>A0ABS9JXA7</accession>
<keyword evidence="11 18" id="KW-0675">Receptor</keyword>
<evidence type="ECO:0000256" key="11">
    <source>
        <dbReference type="ARBA" id="ARBA00023170"/>
    </source>
</evidence>
<feature type="chain" id="PRO_5047489195" evidence="15">
    <location>
        <begin position="22"/>
        <end position="689"/>
    </location>
</feature>
<dbReference type="Gene3D" id="2.170.130.10">
    <property type="entry name" value="TonB-dependent receptor, plug domain"/>
    <property type="match status" value="1"/>
</dbReference>
<evidence type="ECO:0000313" key="18">
    <source>
        <dbReference type="EMBL" id="MCG2575550.1"/>
    </source>
</evidence>
<keyword evidence="15" id="KW-0732">Signal</keyword>
<keyword evidence="19" id="KW-1185">Reference proteome</keyword>
<comment type="similarity">
    <text evidence="2 13 14">Belongs to the TonB-dependent receptor family.</text>
</comment>
<dbReference type="Gene3D" id="2.40.170.20">
    <property type="entry name" value="TonB-dependent receptor, beta-barrel domain"/>
    <property type="match status" value="1"/>
</dbReference>
<dbReference type="Proteomes" id="UP001165384">
    <property type="component" value="Unassembled WGS sequence"/>
</dbReference>
<evidence type="ECO:0000256" key="12">
    <source>
        <dbReference type="ARBA" id="ARBA00023237"/>
    </source>
</evidence>
<dbReference type="RefSeq" id="WP_275706578.1">
    <property type="nucleotide sequence ID" value="NZ_JAKLTN010000001.1"/>
</dbReference>
<dbReference type="PANTHER" id="PTHR32552:SF81">
    <property type="entry name" value="TONB-DEPENDENT OUTER MEMBRANE RECEPTOR"/>
    <property type="match status" value="1"/>
</dbReference>
<sequence length="689" mass="75953">MKIRRKLIYSYLLLAMAGAGAHESAELSAVEVRARAENLEGIAAAGSEGVVSSQRLLTVPLLRPGEALEMVPGLIVTQHAGDGKANQYFLRGFNLDHGTDFATTVGGVPVNMPTHAHGQGYTDLNFLIPELVERIAFRKGPYFAEEGDFSSAGAAHIDYFRRLDTSLAQVTLGVHGYARSLLAGSPELASGHLLYGLELFHNDGPWEVAENYSKFNGVLRYSQGTRNDGFALTGMAYRGKWISTDQVAQRAIDSGLVGRFGTLDPTTGGETSRYSLSGEWAKRWTNAQTKANVWALKSSLDLWSNFQYCLNDVASTGSCATGDQFKQGERRQAGGFALSHAVFGRWAGFEVENSIGLQGRADRLDPVGLYAASARQTVGTVREDRVTQRSLGLWAQNETRWSEWFRSVQGLRADAYDFTVDSNIAANSGQASDQMVTPKLALIFGPWRKTELYLNYGHGFHSNDARGATIKVDPADGMKPVQNVKPLVRTRGHEVGVRSEPLPGWQSTLALWQLNAASELLFVGDAGTTEPSRPSRRYGVEWTNFYVLSDWLAIDADLAWSHARFRDHDQLVGDYIPGAVTTTANIGVTLDHLGPWFGALRLRYFGPRPLIEDNSVRSGGSALTNLRVGYKCDARTQLALDVYNLFDRKVNDIEYWYDSQLRGEAAPTADRHIHPTEPRSLRLTLSYRF</sequence>
<evidence type="ECO:0000259" key="16">
    <source>
        <dbReference type="Pfam" id="PF00593"/>
    </source>
</evidence>
<keyword evidence="9 14" id="KW-0798">TonB box</keyword>
<keyword evidence="10 13" id="KW-0472">Membrane</keyword>
<evidence type="ECO:0000256" key="13">
    <source>
        <dbReference type="PROSITE-ProRule" id="PRU01360"/>
    </source>
</evidence>
<gene>
    <name evidence="18" type="ORF">LZ012_00920</name>
</gene>
<evidence type="ECO:0000256" key="7">
    <source>
        <dbReference type="ARBA" id="ARBA00023004"/>
    </source>
</evidence>
<keyword evidence="6 13" id="KW-0812">Transmembrane</keyword>
<evidence type="ECO:0000256" key="6">
    <source>
        <dbReference type="ARBA" id="ARBA00022692"/>
    </source>
</evidence>
<evidence type="ECO:0000256" key="1">
    <source>
        <dbReference type="ARBA" id="ARBA00004571"/>
    </source>
</evidence>
<evidence type="ECO:0000259" key="17">
    <source>
        <dbReference type="Pfam" id="PF07715"/>
    </source>
</evidence>
<evidence type="ECO:0000256" key="9">
    <source>
        <dbReference type="ARBA" id="ARBA00023077"/>
    </source>
</evidence>
<evidence type="ECO:0000256" key="15">
    <source>
        <dbReference type="SAM" id="SignalP"/>
    </source>
</evidence>
<evidence type="ECO:0000256" key="4">
    <source>
        <dbReference type="ARBA" id="ARBA00022452"/>
    </source>
</evidence>
<organism evidence="18 19">
    <name type="scientific">Dechloromonas hankyongensis</name>
    <dbReference type="NCBI Taxonomy" id="2908002"/>
    <lineage>
        <taxon>Bacteria</taxon>
        <taxon>Pseudomonadati</taxon>
        <taxon>Pseudomonadota</taxon>
        <taxon>Betaproteobacteria</taxon>
        <taxon>Rhodocyclales</taxon>
        <taxon>Azonexaceae</taxon>
        <taxon>Dechloromonas</taxon>
    </lineage>
</organism>
<dbReference type="InterPro" id="IPR039426">
    <property type="entry name" value="TonB-dep_rcpt-like"/>
</dbReference>
<name>A0ABS9JXA7_9RHOO</name>
<proteinExistence type="inferred from homology"/>
<evidence type="ECO:0000256" key="14">
    <source>
        <dbReference type="RuleBase" id="RU003357"/>
    </source>
</evidence>
<dbReference type="InterPro" id="IPR036942">
    <property type="entry name" value="Beta-barrel_TonB_sf"/>
</dbReference>
<keyword evidence="7" id="KW-0408">Iron</keyword>
<dbReference type="PANTHER" id="PTHR32552">
    <property type="entry name" value="FERRICHROME IRON RECEPTOR-RELATED"/>
    <property type="match status" value="1"/>
</dbReference>
<keyword evidence="12 13" id="KW-0998">Cell outer membrane</keyword>
<dbReference type="PROSITE" id="PS52016">
    <property type="entry name" value="TONB_DEPENDENT_REC_3"/>
    <property type="match status" value="1"/>
</dbReference>
<dbReference type="SUPFAM" id="SSF56935">
    <property type="entry name" value="Porins"/>
    <property type="match status" value="1"/>
</dbReference>
<keyword evidence="5" id="KW-0410">Iron transport</keyword>
<comment type="caution">
    <text evidence="18">The sequence shown here is derived from an EMBL/GenBank/DDBJ whole genome shotgun (WGS) entry which is preliminary data.</text>
</comment>
<protein>
    <submittedName>
        <fullName evidence="18">TonB-dependent receptor</fullName>
    </submittedName>
</protein>
<dbReference type="Pfam" id="PF07715">
    <property type="entry name" value="Plug"/>
    <property type="match status" value="1"/>
</dbReference>
<dbReference type="Pfam" id="PF00593">
    <property type="entry name" value="TonB_dep_Rec_b-barrel"/>
    <property type="match status" value="1"/>
</dbReference>
<evidence type="ECO:0000256" key="2">
    <source>
        <dbReference type="ARBA" id="ARBA00009810"/>
    </source>
</evidence>
<dbReference type="InterPro" id="IPR000531">
    <property type="entry name" value="Beta-barrel_TonB"/>
</dbReference>
<evidence type="ECO:0000256" key="8">
    <source>
        <dbReference type="ARBA" id="ARBA00023065"/>
    </source>
</evidence>
<feature type="domain" description="TonB-dependent receptor-like beta-barrel" evidence="16">
    <location>
        <begin position="215"/>
        <end position="645"/>
    </location>
</feature>